<name>A0A1V4AYB2_9PAST</name>
<dbReference type="AlphaFoldDB" id="A0A1V4AYB2"/>
<keyword evidence="2" id="KW-1185">Reference proteome</keyword>
<protein>
    <recommendedName>
        <fullName evidence="3">Lipoprotein</fullName>
    </recommendedName>
</protein>
<dbReference type="PROSITE" id="PS51257">
    <property type="entry name" value="PROKAR_LIPOPROTEIN"/>
    <property type="match status" value="1"/>
</dbReference>
<evidence type="ECO:0000313" key="2">
    <source>
        <dbReference type="Proteomes" id="UP000254329"/>
    </source>
</evidence>
<proteinExistence type="predicted"/>
<evidence type="ECO:0000313" key="1">
    <source>
        <dbReference type="EMBL" id="STO59570.1"/>
    </source>
</evidence>
<sequence>MKNFCFMFSLFLSGCFYHDGCIYTPQMVNCSYDSDYPDITRYQKIDKIGRTSPKQRWLDAINCGAQYNEDGWIHETLPKLDKSSFYNINGKRRFVLCMKEKNYIYFDAYDCWKKKICN</sequence>
<dbReference type="STRING" id="733.B0186_11250"/>
<gene>
    <name evidence="1" type="ORF">NCTC1659_00826</name>
</gene>
<reference evidence="1 2" key="1">
    <citation type="submission" date="2018-06" db="EMBL/GenBank/DDBJ databases">
        <authorList>
            <consortium name="Pathogen Informatics"/>
            <person name="Doyle S."/>
        </authorList>
    </citation>
    <scope>NUCLEOTIDE SEQUENCE [LARGE SCALE GENOMIC DNA]</scope>
    <source>
        <strain evidence="1 2">NCTC1659</strain>
    </source>
</reference>
<dbReference type="EMBL" id="UGHF01000001">
    <property type="protein sequence ID" value="STO59570.1"/>
    <property type="molecule type" value="Genomic_DNA"/>
</dbReference>
<organism evidence="1 2">
    <name type="scientific">Canicola haemoglobinophilus</name>
    <dbReference type="NCBI Taxonomy" id="733"/>
    <lineage>
        <taxon>Bacteria</taxon>
        <taxon>Pseudomonadati</taxon>
        <taxon>Pseudomonadota</taxon>
        <taxon>Gammaproteobacteria</taxon>
        <taxon>Pasteurellales</taxon>
        <taxon>Pasteurellaceae</taxon>
        <taxon>Canicola</taxon>
    </lineage>
</organism>
<dbReference type="Proteomes" id="UP000254329">
    <property type="component" value="Unassembled WGS sequence"/>
</dbReference>
<dbReference type="RefSeq" id="WP_078219526.1">
    <property type="nucleotide sequence ID" value="NZ_MUXZ01000068.1"/>
</dbReference>
<evidence type="ECO:0008006" key="3">
    <source>
        <dbReference type="Google" id="ProtNLM"/>
    </source>
</evidence>
<accession>A0A1V4AYB2</accession>